<evidence type="ECO:0008006" key="2">
    <source>
        <dbReference type="Google" id="ProtNLM"/>
    </source>
</evidence>
<name>A0A3B1DKZ0_9ZZZZ</name>
<dbReference type="EMBL" id="UOGK01000533">
    <property type="protein sequence ID" value="VAX41382.1"/>
    <property type="molecule type" value="Genomic_DNA"/>
</dbReference>
<dbReference type="InterPro" id="IPR014917">
    <property type="entry name" value="DUF1800"/>
</dbReference>
<dbReference type="AlphaFoldDB" id="A0A3B1DKZ0"/>
<organism evidence="1">
    <name type="scientific">hydrothermal vent metagenome</name>
    <dbReference type="NCBI Taxonomy" id="652676"/>
    <lineage>
        <taxon>unclassified sequences</taxon>
        <taxon>metagenomes</taxon>
        <taxon>ecological metagenomes</taxon>
    </lineage>
</organism>
<proteinExistence type="predicted"/>
<reference evidence="1" key="1">
    <citation type="submission" date="2018-06" db="EMBL/GenBank/DDBJ databases">
        <authorList>
            <person name="Zhirakovskaya E."/>
        </authorList>
    </citation>
    <scope>NUCLEOTIDE SEQUENCE</scope>
</reference>
<accession>A0A3B1DKZ0</accession>
<gene>
    <name evidence="1" type="ORF">MNBD_PLANCTO03-2035</name>
</gene>
<feature type="non-terminal residue" evidence="1">
    <location>
        <position position="1"/>
    </location>
</feature>
<dbReference type="Pfam" id="PF08811">
    <property type="entry name" value="DUF1800"/>
    <property type="match status" value="1"/>
</dbReference>
<protein>
    <recommendedName>
        <fullName evidence="2">DUF1800 domain-containing protein</fullName>
    </recommendedName>
</protein>
<sequence length="368" mass="41730">KMTLFWHGHFATSYRTIEDSYHMFVQNQLYRSHALGNYGSLMHRIIRDPAMIAYLDNNDSRKNSPNENLAREIMELFSLGVGNYTEEDIKEGARALTGYTFEDDRFVFRQQNHDGGAKRILGTTGNMDGDDFVETILAQQACAYYMCRKFYRFFAADLPENDEADREARAVVRELASLFRRADYQVAPVLKKLFLSEHFYSPSVVNQRIKSPAELVVGAIRSLHTPARDLSVLLDAMSLMGQNLLFPPSVAGWEGERSWINTSTMYVRQNIMTYLLTGKTPRGYDAMADEQRYSAESVLAQLATGDPAALKDSSRVIDYLLRFTLGQAPDHARQTLHEFVNTNGGEITNDIITGLLLLITAMPEYQLT</sequence>
<evidence type="ECO:0000313" key="1">
    <source>
        <dbReference type="EMBL" id="VAX41382.1"/>
    </source>
</evidence>